<sequence>MSDESLRSKFKGLFKKDEKNSQKSPPEQERGIASKDEMKEWIALSSFTQLPPRGQEAFFRYLRRNNYSEDQDIVDVCADEGVSEGMNQDSRRYQCWLKCQSTDLTGIYDVYIKQELTRLPQEVNRCFNEFKKRKADEKSKEQEAVRQSQASKEESGSQSQESKEEEKSVSESQKSKDESVSQSQESQESSASGSESRESQENESSVSETITKAQFLKEIKTAVDTVNDVLIQQIKEEAKLNLNTNFKKFIEKLQKDYNKS</sequence>
<feature type="compositionally biased region" description="Basic and acidic residues" evidence="1">
    <location>
        <begin position="14"/>
        <end position="35"/>
    </location>
</feature>
<feature type="compositionally biased region" description="Low complexity" evidence="1">
    <location>
        <begin position="180"/>
        <end position="194"/>
    </location>
</feature>
<feature type="compositionally biased region" description="Basic and acidic residues" evidence="1">
    <location>
        <begin position="151"/>
        <end position="179"/>
    </location>
</feature>
<name>A0AAE1TXJ1_9EUCA</name>
<proteinExistence type="predicted"/>
<keyword evidence="3" id="KW-1185">Reference proteome</keyword>
<protein>
    <submittedName>
        <fullName evidence="2">Uncharacterized protein</fullName>
    </submittedName>
</protein>
<evidence type="ECO:0000313" key="2">
    <source>
        <dbReference type="EMBL" id="KAK4298760.1"/>
    </source>
</evidence>
<organism evidence="2 3">
    <name type="scientific">Petrolisthes manimaculis</name>
    <dbReference type="NCBI Taxonomy" id="1843537"/>
    <lineage>
        <taxon>Eukaryota</taxon>
        <taxon>Metazoa</taxon>
        <taxon>Ecdysozoa</taxon>
        <taxon>Arthropoda</taxon>
        <taxon>Crustacea</taxon>
        <taxon>Multicrustacea</taxon>
        <taxon>Malacostraca</taxon>
        <taxon>Eumalacostraca</taxon>
        <taxon>Eucarida</taxon>
        <taxon>Decapoda</taxon>
        <taxon>Pleocyemata</taxon>
        <taxon>Anomura</taxon>
        <taxon>Galatheoidea</taxon>
        <taxon>Porcellanidae</taxon>
        <taxon>Petrolisthes</taxon>
    </lineage>
</organism>
<evidence type="ECO:0000313" key="3">
    <source>
        <dbReference type="Proteomes" id="UP001292094"/>
    </source>
</evidence>
<gene>
    <name evidence="2" type="ORF">Pmani_028924</name>
</gene>
<dbReference type="EMBL" id="JAWZYT010003371">
    <property type="protein sequence ID" value="KAK4298760.1"/>
    <property type="molecule type" value="Genomic_DNA"/>
</dbReference>
<feature type="region of interest" description="Disordered" evidence="1">
    <location>
        <begin position="137"/>
        <end position="211"/>
    </location>
</feature>
<reference evidence="2" key="1">
    <citation type="submission" date="2023-11" db="EMBL/GenBank/DDBJ databases">
        <title>Genome assemblies of two species of porcelain crab, Petrolisthes cinctipes and Petrolisthes manimaculis (Anomura: Porcellanidae).</title>
        <authorList>
            <person name="Angst P."/>
        </authorList>
    </citation>
    <scope>NUCLEOTIDE SEQUENCE</scope>
    <source>
        <strain evidence="2">PB745_02</strain>
        <tissue evidence="2">Gill</tissue>
    </source>
</reference>
<dbReference type="Proteomes" id="UP001292094">
    <property type="component" value="Unassembled WGS sequence"/>
</dbReference>
<accession>A0AAE1TXJ1</accession>
<comment type="caution">
    <text evidence="2">The sequence shown here is derived from an EMBL/GenBank/DDBJ whole genome shotgun (WGS) entry which is preliminary data.</text>
</comment>
<feature type="region of interest" description="Disordered" evidence="1">
    <location>
        <begin position="1"/>
        <end position="35"/>
    </location>
</feature>
<dbReference type="AlphaFoldDB" id="A0AAE1TXJ1"/>
<evidence type="ECO:0000256" key="1">
    <source>
        <dbReference type="SAM" id="MobiDB-lite"/>
    </source>
</evidence>